<keyword evidence="1" id="KW-1133">Transmembrane helix</keyword>
<feature type="transmembrane region" description="Helical" evidence="1">
    <location>
        <begin position="95"/>
        <end position="117"/>
    </location>
</feature>
<accession>A0A9X2L831</accession>
<gene>
    <name evidence="2" type="ORF">NOG11_05470</name>
</gene>
<dbReference type="RefSeq" id="WP_256618683.1">
    <property type="nucleotide sequence ID" value="NZ_JANIBC010000002.1"/>
</dbReference>
<feature type="transmembrane region" description="Helical" evidence="1">
    <location>
        <begin position="67"/>
        <end position="88"/>
    </location>
</feature>
<organism evidence="2 3">
    <name type="scientific">Parvularcula maris</name>
    <dbReference type="NCBI Taxonomy" id="2965077"/>
    <lineage>
        <taxon>Bacteria</taxon>
        <taxon>Pseudomonadati</taxon>
        <taxon>Pseudomonadota</taxon>
        <taxon>Alphaproteobacteria</taxon>
        <taxon>Parvularculales</taxon>
        <taxon>Parvularculaceae</taxon>
        <taxon>Parvularcula</taxon>
    </lineage>
</organism>
<evidence type="ECO:0000256" key="1">
    <source>
        <dbReference type="SAM" id="Phobius"/>
    </source>
</evidence>
<sequence>MDGFDHPLTADVRTEAAPEREPLFRLEDARRYATDPIIWLSALGLAVFALDFILHEACGATEDFCAAPGRTVLSGVVLMHLVLGGLALRAAFSRYFLLPTQLLAIVVAALPLAHFLAADHDGRAAEMVLPPPTDLSSIELALAEATAQTLLLEDRIAELDAERARLAMPGTPLPSIEDVREIAAEEAARIAAEEEAALNERLVTTEAEMIEAIEARQRRSAALASVGQRIAAAGPLLRPTGEEGPPPLPAEIAEVADRMALSEADRRRLATDGDARTCISTRLAERGPLAALNQRLNPDRLASYLAVCFDE</sequence>
<comment type="caution">
    <text evidence="2">The sequence shown here is derived from an EMBL/GenBank/DDBJ whole genome shotgun (WGS) entry which is preliminary data.</text>
</comment>
<feature type="transmembrane region" description="Helical" evidence="1">
    <location>
        <begin position="37"/>
        <end position="55"/>
    </location>
</feature>
<name>A0A9X2L831_9PROT</name>
<proteinExistence type="predicted"/>
<dbReference type="AlphaFoldDB" id="A0A9X2L831"/>
<keyword evidence="1" id="KW-0812">Transmembrane</keyword>
<keyword evidence="3" id="KW-1185">Reference proteome</keyword>
<dbReference type="EMBL" id="JANIBC010000002">
    <property type="protein sequence ID" value="MCQ8184834.1"/>
    <property type="molecule type" value="Genomic_DNA"/>
</dbReference>
<protein>
    <submittedName>
        <fullName evidence="2">Uncharacterized protein</fullName>
    </submittedName>
</protein>
<reference evidence="2" key="1">
    <citation type="submission" date="2022-07" db="EMBL/GenBank/DDBJ databases">
        <title>Parvularcula maris sp. nov., an algicidal bacterium isolated from seawater.</title>
        <authorList>
            <person name="Li F."/>
        </authorList>
    </citation>
    <scope>NUCLEOTIDE SEQUENCE</scope>
    <source>
        <strain evidence="2">BGMRC 0090</strain>
    </source>
</reference>
<evidence type="ECO:0000313" key="3">
    <source>
        <dbReference type="Proteomes" id="UP001142610"/>
    </source>
</evidence>
<keyword evidence="1" id="KW-0472">Membrane</keyword>
<evidence type="ECO:0000313" key="2">
    <source>
        <dbReference type="EMBL" id="MCQ8184834.1"/>
    </source>
</evidence>
<dbReference type="Proteomes" id="UP001142610">
    <property type="component" value="Unassembled WGS sequence"/>
</dbReference>